<dbReference type="Gene3D" id="3.90.215.10">
    <property type="entry name" value="Gamma Fibrinogen, chain A, domain 1"/>
    <property type="match status" value="1"/>
</dbReference>
<dbReference type="AlphaFoldDB" id="A0AAV4PKJ5"/>
<dbReference type="InterPro" id="IPR036056">
    <property type="entry name" value="Fibrinogen-like_C"/>
</dbReference>
<gene>
    <name evidence="2" type="ORF">CDAR_60551</name>
</gene>
<evidence type="ECO:0000313" key="3">
    <source>
        <dbReference type="Proteomes" id="UP001054837"/>
    </source>
</evidence>
<feature type="domain" description="Fibrinogen C-terminal" evidence="1">
    <location>
        <begin position="1"/>
        <end position="152"/>
    </location>
</feature>
<dbReference type="Proteomes" id="UP001054837">
    <property type="component" value="Unassembled WGS sequence"/>
</dbReference>
<dbReference type="InterPro" id="IPR002181">
    <property type="entry name" value="Fibrinogen_a/b/g_C_dom"/>
</dbReference>
<dbReference type="SUPFAM" id="SSF56496">
    <property type="entry name" value="Fibrinogen C-terminal domain-like"/>
    <property type="match status" value="1"/>
</dbReference>
<organism evidence="2 3">
    <name type="scientific">Caerostris darwini</name>
    <dbReference type="NCBI Taxonomy" id="1538125"/>
    <lineage>
        <taxon>Eukaryota</taxon>
        <taxon>Metazoa</taxon>
        <taxon>Ecdysozoa</taxon>
        <taxon>Arthropoda</taxon>
        <taxon>Chelicerata</taxon>
        <taxon>Arachnida</taxon>
        <taxon>Araneae</taxon>
        <taxon>Araneomorphae</taxon>
        <taxon>Entelegynae</taxon>
        <taxon>Araneoidea</taxon>
        <taxon>Araneidae</taxon>
        <taxon>Caerostris</taxon>
    </lineage>
</organism>
<dbReference type="Pfam" id="PF00147">
    <property type="entry name" value="Fibrinogen_C"/>
    <property type="match status" value="1"/>
</dbReference>
<proteinExistence type="predicted"/>
<sequence>MDCAEVLHSGHSKSGVCTVWPKNRVAEDKPLDVYCDMDTDGGGWTGFQRRGNFLKPRDYFNKNWASYKKGFGHIDKDFWLGSDNIYALSNQRLYSIRFDLRAVDEEKRYALYETFWIDDENNKYTLHIQEYSGDAGDSMTPDHNNMQFSTKD</sequence>
<evidence type="ECO:0000259" key="1">
    <source>
        <dbReference type="PROSITE" id="PS51406"/>
    </source>
</evidence>
<dbReference type="EMBL" id="BPLQ01003048">
    <property type="protein sequence ID" value="GIX97576.1"/>
    <property type="molecule type" value="Genomic_DNA"/>
</dbReference>
<dbReference type="SMART" id="SM00186">
    <property type="entry name" value="FBG"/>
    <property type="match status" value="1"/>
</dbReference>
<protein>
    <submittedName>
        <fullName evidence="2">Techylectin-5A</fullName>
    </submittedName>
</protein>
<keyword evidence="3" id="KW-1185">Reference proteome</keyword>
<name>A0AAV4PKJ5_9ARAC</name>
<dbReference type="PANTHER" id="PTHR19143:SF458">
    <property type="entry name" value="FIBRINOGEN C-TERMINAL DOMAIN-CONTAINING PROTEIN-RELATED"/>
    <property type="match status" value="1"/>
</dbReference>
<dbReference type="InterPro" id="IPR014716">
    <property type="entry name" value="Fibrinogen_a/b/g_C_1"/>
</dbReference>
<dbReference type="InterPro" id="IPR050373">
    <property type="entry name" value="Fibrinogen_C-term_domain"/>
</dbReference>
<comment type="caution">
    <text evidence="2">The sequence shown here is derived from an EMBL/GenBank/DDBJ whole genome shotgun (WGS) entry which is preliminary data.</text>
</comment>
<dbReference type="GO" id="GO:0005615">
    <property type="term" value="C:extracellular space"/>
    <property type="evidence" value="ECO:0007669"/>
    <property type="project" value="TreeGrafter"/>
</dbReference>
<accession>A0AAV4PKJ5</accession>
<dbReference type="NCBIfam" id="NF040941">
    <property type="entry name" value="GGGWT_bact"/>
    <property type="match status" value="1"/>
</dbReference>
<evidence type="ECO:0000313" key="2">
    <source>
        <dbReference type="EMBL" id="GIX97576.1"/>
    </source>
</evidence>
<dbReference type="PANTHER" id="PTHR19143">
    <property type="entry name" value="FIBRINOGEN/TENASCIN/ANGIOPOEITIN"/>
    <property type="match status" value="1"/>
</dbReference>
<dbReference type="PROSITE" id="PS51406">
    <property type="entry name" value="FIBRINOGEN_C_2"/>
    <property type="match status" value="1"/>
</dbReference>
<reference evidence="2 3" key="1">
    <citation type="submission" date="2021-06" db="EMBL/GenBank/DDBJ databases">
        <title>Caerostris darwini draft genome.</title>
        <authorList>
            <person name="Kono N."/>
            <person name="Arakawa K."/>
        </authorList>
    </citation>
    <scope>NUCLEOTIDE SEQUENCE [LARGE SCALE GENOMIC DNA]</scope>
</reference>